<gene>
    <name evidence="1" type="ORF">BJ138DRAFT_378266</name>
</gene>
<name>A0ACB8A5E1_9AGAM</name>
<organism evidence="1 2">
    <name type="scientific">Hygrophoropsis aurantiaca</name>
    <dbReference type="NCBI Taxonomy" id="72124"/>
    <lineage>
        <taxon>Eukaryota</taxon>
        <taxon>Fungi</taxon>
        <taxon>Dikarya</taxon>
        <taxon>Basidiomycota</taxon>
        <taxon>Agaricomycotina</taxon>
        <taxon>Agaricomycetes</taxon>
        <taxon>Agaricomycetidae</taxon>
        <taxon>Boletales</taxon>
        <taxon>Coniophorineae</taxon>
        <taxon>Hygrophoropsidaceae</taxon>
        <taxon>Hygrophoropsis</taxon>
    </lineage>
</organism>
<dbReference type="EMBL" id="MU267834">
    <property type="protein sequence ID" value="KAH7908260.1"/>
    <property type="molecule type" value="Genomic_DNA"/>
</dbReference>
<dbReference type="Proteomes" id="UP000790377">
    <property type="component" value="Unassembled WGS sequence"/>
</dbReference>
<reference evidence="1" key="1">
    <citation type="journal article" date="2021" name="New Phytol.">
        <title>Evolutionary innovations through gain and loss of genes in the ectomycorrhizal Boletales.</title>
        <authorList>
            <person name="Wu G."/>
            <person name="Miyauchi S."/>
            <person name="Morin E."/>
            <person name="Kuo A."/>
            <person name="Drula E."/>
            <person name="Varga T."/>
            <person name="Kohler A."/>
            <person name="Feng B."/>
            <person name="Cao Y."/>
            <person name="Lipzen A."/>
            <person name="Daum C."/>
            <person name="Hundley H."/>
            <person name="Pangilinan J."/>
            <person name="Johnson J."/>
            <person name="Barry K."/>
            <person name="LaButti K."/>
            <person name="Ng V."/>
            <person name="Ahrendt S."/>
            <person name="Min B."/>
            <person name="Choi I.G."/>
            <person name="Park H."/>
            <person name="Plett J.M."/>
            <person name="Magnuson J."/>
            <person name="Spatafora J.W."/>
            <person name="Nagy L.G."/>
            <person name="Henrissat B."/>
            <person name="Grigoriev I.V."/>
            <person name="Yang Z.L."/>
            <person name="Xu J."/>
            <person name="Martin F.M."/>
        </authorList>
    </citation>
    <scope>NUCLEOTIDE SEQUENCE</scope>
    <source>
        <strain evidence="1">ATCC 28755</strain>
    </source>
</reference>
<evidence type="ECO:0000313" key="1">
    <source>
        <dbReference type="EMBL" id="KAH7908260.1"/>
    </source>
</evidence>
<sequence>MSSMNNITLSICTVHMPGIRPREKSPYMTFVKRTARIRARRITQRRTGKLALVKAKPAADTRFEGIIYARRAAYGEFPDEDSPARTPSALKRKPSGSVDDNGPPLARMCRVDVRAMRRTHPGYSMESAFACKTSVSPSADSSTVCIRPSIAAPAEGMPITKKLTQESFLQRMKRMETSRSARSRARVSKHRAIERKDIGVRQSPINGMHRRRAHSETYDIYECTPSTSALKRKRANYGIRKPDVLEYSAPVFSKFRVVQPFVIPVAETHGIFRNMDIQLCIPYAVTVAFDVLSALVTAFDQMTLFEESFDSVKTIDPRHRPISVYVDIDMPIIDELPASVYIECAPPVAASLIQHDSGNSMKAVDQIFHDGDKNIRNRGLSVQWVTELAQTLGFQGAWAVCEEMGKTIQLDEDCCDDCDKLEDARLDPKSEGHIKILEEQLEDVELETEDNSEDNGDNDARKFVGDMEYAEENHEEGTMVQGEEMKSVEENKCDDGEMEEECENDEEERREPTDLEREIFGDGEDGDDDDDDEKENHNGHNKGDALEEYEEYEEEESKKTTELEDLIFGGPRESPKGLGKVVDPQDAPSFTSDSFEVLKLIQEAVASVTHADFGRSTLVSGFSVSDSPTDDHVEWINDKTEVCETLGDVDEAGENSKESVVSSLLDMFSKMWA</sequence>
<evidence type="ECO:0000313" key="2">
    <source>
        <dbReference type="Proteomes" id="UP000790377"/>
    </source>
</evidence>
<accession>A0ACB8A5E1</accession>
<keyword evidence="2" id="KW-1185">Reference proteome</keyword>
<protein>
    <submittedName>
        <fullName evidence="1">Uncharacterized protein</fullName>
    </submittedName>
</protein>
<proteinExistence type="predicted"/>
<comment type="caution">
    <text evidence="1">The sequence shown here is derived from an EMBL/GenBank/DDBJ whole genome shotgun (WGS) entry which is preliminary data.</text>
</comment>